<proteinExistence type="predicted"/>
<evidence type="ECO:0000313" key="1">
    <source>
        <dbReference type="EMBL" id="CRL06499.1"/>
    </source>
</evidence>
<sequence>MIENRKENFMSSRHFPDHCASSSNGSWQKNVNSAAPYIVQYQQDRLLIELHVNSWRKVSGCLCLVGKTKKEKLYRFHISRQPEENNIVASYFSLLAIVHYSTKCITKDKALNL</sequence>
<accession>A0A1J1J1T6</accession>
<name>A0A1J1J1T6_9DIPT</name>
<evidence type="ECO:0000313" key="2">
    <source>
        <dbReference type="Proteomes" id="UP000183832"/>
    </source>
</evidence>
<dbReference type="Proteomes" id="UP000183832">
    <property type="component" value="Unassembled WGS sequence"/>
</dbReference>
<gene>
    <name evidence="1" type="ORF">CLUMA_CG019687</name>
</gene>
<keyword evidence="2" id="KW-1185">Reference proteome</keyword>
<protein>
    <submittedName>
        <fullName evidence="1">CLUMA_CG019687, isoform A</fullName>
    </submittedName>
</protein>
<dbReference type="EMBL" id="CVRI01000067">
    <property type="protein sequence ID" value="CRL06499.1"/>
    <property type="molecule type" value="Genomic_DNA"/>
</dbReference>
<organism evidence="1 2">
    <name type="scientific">Clunio marinus</name>
    <dbReference type="NCBI Taxonomy" id="568069"/>
    <lineage>
        <taxon>Eukaryota</taxon>
        <taxon>Metazoa</taxon>
        <taxon>Ecdysozoa</taxon>
        <taxon>Arthropoda</taxon>
        <taxon>Hexapoda</taxon>
        <taxon>Insecta</taxon>
        <taxon>Pterygota</taxon>
        <taxon>Neoptera</taxon>
        <taxon>Endopterygota</taxon>
        <taxon>Diptera</taxon>
        <taxon>Nematocera</taxon>
        <taxon>Chironomoidea</taxon>
        <taxon>Chironomidae</taxon>
        <taxon>Clunio</taxon>
    </lineage>
</organism>
<dbReference type="AlphaFoldDB" id="A0A1J1J1T6"/>
<reference evidence="1 2" key="1">
    <citation type="submission" date="2015-04" db="EMBL/GenBank/DDBJ databases">
        <authorList>
            <person name="Syromyatnikov M.Y."/>
            <person name="Popov V.N."/>
        </authorList>
    </citation>
    <scope>NUCLEOTIDE SEQUENCE [LARGE SCALE GENOMIC DNA]</scope>
</reference>